<dbReference type="Gene3D" id="1.25.40.390">
    <property type="match status" value="1"/>
</dbReference>
<proteinExistence type="inferred from homology"/>
<evidence type="ECO:0000256" key="5">
    <source>
        <dbReference type="ARBA" id="ARBA00023237"/>
    </source>
</evidence>
<dbReference type="Pfam" id="PF07980">
    <property type="entry name" value="SusD_RagB"/>
    <property type="match status" value="1"/>
</dbReference>
<evidence type="ECO:0000313" key="12">
    <source>
        <dbReference type="Proteomes" id="UP000291191"/>
    </source>
</evidence>
<keyword evidence="5" id="KW-0998">Cell outer membrane</keyword>
<evidence type="ECO:0000256" key="3">
    <source>
        <dbReference type="ARBA" id="ARBA00022729"/>
    </source>
</evidence>
<evidence type="ECO:0000313" key="9">
    <source>
        <dbReference type="EMBL" id="RYT81434.1"/>
    </source>
</evidence>
<evidence type="ECO:0000256" key="2">
    <source>
        <dbReference type="ARBA" id="ARBA00006275"/>
    </source>
</evidence>
<reference evidence="10 11" key="1">
    <citation type="submission" date="2018-08" db="EMBL/GenBank/DDBJ databases">
        <title>A genome reference for cultivated species of the human gut microbiota.</title>
        <authorList>
            <person name="Zou Y."/>
            <person name="Xue W."/>
            <person name="Luo G."/>
        </authorList>
    </citation>
    <scope>NUCLEOTIDE SEQUENCE [LARGE SCALE GENOMIC DNA]</scope>
    <source>
        <strain evidence="7 10">AF19-10AC</strain>
        <strain evidence="8 11">AF31-23</strain>
    </source>
</reference>
<dbReference type="RefSeq" id="WP_007660118.1">
    <property type="nucleotide sequence ID" value="NZ_CABMMK010000007.1"/>
</dbReference>
<evidence type="ECO:0000313" key="11">
    <source>
        <dbReference type="Proteomes" id="UP000286003"/>
    </source>
</evidence>
<comment type="caution">
    <text evidence="7">The sequence shown here is derived from an EMBL/GenBank/DDBJ whole genome shotgun (WGS) entry which is preliminary data.</text>
</comment>
<dbReference type="Proteomes" id="UP000286003">
    <property type="component" value="Unassembled WGS sequence"/>
</dbReference>
<dbReference type="OrthoDB" id="5694214at2"/>
<dbReference type="Proteomes" id="UP000291191">
    <property type="component" value="Unassembled WGS sequence"/>
</dbReference>
<comment type="subcellular location">
    <subcellularLocation>
        <location evidence="1">Cell outer membrane</location>
    </subcellularLocation>
</comment>
<dbReference type="AlphaFoldDB" id="A0A3E4IKL4"/>
<feature type="domain" description="RagB/SusD" evidence="6">
    <location>
        <begin position="351"/>
        <end position="681"/>
    </location>
</feature>
<keyword evidence="3" id="KW-0732">Signal</keyword>
<gene>
    <name evidence="7" type="ORF">DWX27_15290</name>
    <name evidence="8" type="ORF">DWZ32_03185</name>
    <name evidence="9" type="ORF">EAJ06_07060</name>
</gene>
<comment type="similarity">
    <text evidence="2">Belongs to the SusD family.</text>
</comment>
<dbReference type="SUPFAM" id="SSF48452">
    <property type="entry name" value="TPR-like"/>
    <property type="match status" value="1"/>
</dbReference>
<dbReference type="Proteomes" id="UP000284772">
    <property type="component" value="Unassembled WGS sequence"/>
</dbReference>
<accession>A0A3E4IKL4</accession>
<dbReference type="EMBL" id="QRWT01000018">
    <property type="protein sequence ID" value="RGT49574.1"/>
    <property type="molecule type" value="Genomic_DNA"/>
</dbReference>
<evidence type="ECO:0000256" key="1">
    <source>
        <dbReference type="ARBA" id="ARBA00004442"/>
    </source>
</evidence>
<name>A0A3E4IKL4_9BACE</name>
<reference evidence="9 12" key="2">
    <citation type="journal article" date="2019" name="Science, e1252229">
        <title>Invertible promoters mediate bacterial phase variation, antibiotic resistance, and host adaptation in the gut.</title>
        <authorList>
            <person name="Jiang X."/>
            <person name="Hall A.B."/>
            <person name="Arthur T.D."/>
            <person name="Plichta D.R."/>
            <person name="Covington C.T."/>
            <person name="Poyet M."/>
            <person name="Crothers J."/>
            <person name="Moses P.L."/>
            <person name="Tolonen A.C."/>
            <person name="Vlamakis H."/>
            <person name="Alm E.J."/>
            <person name="Xavier R.J."/>
        </authorList>
    </citation>
    <scope>NUCLEOTIDE SEQUENCE [LARGE SCALE GENOMIC DNA]</scope>
    <source>
        <strain evidence="9">Bf_0095</strain>
        <strain evidence="12">bf_0095</strain>
    </source>
</reference>
<dbReference type="EMBL" id="RCXO01000006">
    <property type="protein sequence ID" value="RYT81434.1"/>
    <property type="molecule type" value="Genomic_DNA"/>
</dbReference>
<organism evidence="7 10">
    <name type="scientific">Bacteroides intestinalis</name>
    <dbReference type="NCBI Taxonomy" id="329854"/>
    <lineage>
        <taxon>Bacteria</taxon>
        <taxon>Pseudomonadati</taxon>
        <taxon>Bacteroidota</taxon>
        <taxon>Bacteroidia</taxon>
        <taxon>Bacteroidales</taxon>
        <taxon>Bacteroidaceae</taxon>
        <taxon>Bacteroides</taxon>
    </lineage>
</organism>
<dbReference type="GeneID" id="26157868"/>
<dbReference type="PROSITE" id="PS51257">
    <property type="entry name" value="PROKAR_LIPOPROTEIN"/>
    <property type="match status" value="1"/>
</dbReference>
<keyword evidence="12" id="KW-1185">Reference proteome</keyword>
<dbReference type="GO" id="GO:0009279">
    <property type="term" value="C:cell outer membrane"/>
    <property type="evidence" value="ECO:0007669"/>
    <property type="project" value="UniProtKB-SubCell"/>
</dbReference>
<dbReference type="InterPro" id="IPR011990">
    <property type="entry name" value="TPR-like_helical_dom_sf"/>
</dbReference>
<evidence type="ECO:0000313" key="10">
    <source>
        <dbReference type="Proteomes" id="UP000284772"/>
    </source>
</evidence>
<dbReference type="EMBL" id="QRQM01000003">
    <property type="protein sequence ID" value="RHN09422.1"/>
    <property type="molecule type" value="Genomic_DNA"/>
</dbReference>
<keyword evidence="4" id="KW-0472">Membrane</keyword>
<evidence type="ECO:0000259" key="6">
    <source>
        <dbReference type="Pfam" id="PF07980"/>
    </source>
</evidence>
<dbReference type="InterPro" id="IPR012944">
    <property type="entry name" value="SusD_RagB_dom"/>
</dbReference>
<evidence type="ECO:0000256" key="4">
    <source>
        <dbReference type="ARBA" id="ARBA00023136"/>
    </source>
</evidence>
<evidence type="ECO:0000313" key="8">
    <source>
        <dbReference type="EMBL" id="RHN09422.1"/>
    </source>
</evidence>
<protein>
    <submittedName>
        <fullName evidence="7">RagB/SusD family nutrient uptake outer membrane protein</fullName>
    </submittedName>
</protein>
<evidence type="ECO:0000313" key="7">
    <source>
        <dbReference type="EMBL" id="RGT49574.1"/>
    </source>
</evidence>
<sequence length="681" mass="78042">MKLNIKYIIGVAAVATLGMVSCTDEIKFGNAFLEKAPGGTVTADEVFSNPEYTRNFLASIYSTQYYNLPTNSTNAAPQCQNYWKGMPDALGDDFHLFFNNTTVFSKYYAGALSSAIDDKKNGNIYPYTNEFIWENVRHSWMLIERINEVPDMSDAEKARIADEARCLLAYTYFIAFRWYGGLPIIRQSFIGSESSYDLPRRSVESTVNFMLELLDTAIANKALPWAYTGAEAQSETGHWTLAGAMALKCKVLAFAASPLFNDLQPYYQGKYTLENEADTCAWYGGSKPELWTKLKGACDDFFTQMRSQGHYQLIKPAGNTQEDYRYAYRSGYILENSTEILHSVRRSKNASGNDYGWFNLGFGSAVDGSKTNGRYAYCPTQEYVEMFPWADGTPFDWEKAEKEGRLDNMFIQGDTVKGKQQLQNIRYTRDPRLYETAVVNGARQAVNWGDGRASGNNWETWVGGTNAKQDPKTNSGIYATGYRMLKYLVGSVMNRKFPQWNAIMLSDIYLTYAEAIVQTRGSFTEAIDYVDAVRARVGLKGLVECNPDKDLTSNKENLLAEIMRERACELAFQNERYFDLIRYKRADLLERPLHGLRIYRLVKNGNDWVRSEEQWYNKSFNKGLEEDDPNFYEPSHFDFERFQITDTRIWWKDGFDPKWYLQPFPITEVNKNYGLVQNAGW</sequence>